<dbReference type="Proteomes" id="UP000216020">
    <property type="component" value="Unassembled WGS sequence"/>
</dbReference>
<evidence type="ECO:0000313" key="5">
    <source>
        <dbReference type="Proteomes" id="UP000216020"/>
    </source>
</evidence>
<dbReference type="CDD" id="cd08517">
    <property type="entry name" value="PBP2_NikA_DppA_OppA_like_13"/>
    <property type="match status" value="1"/>
</dbReference>
<dbReference type="InterPro" id="IPR000914">
    <property type="entry name" value="SBP_5_dom"/>
</dbReference>
<evidence type="ECO:0000259" key="3">
    <source>
        <dbReference type="Pfam" id="PF00496"/>
    </source>
</evidence>
<dbReference type="PIRSF" id="PIRSF002741">
    <property type="entry name" value="MppA"/>
    <property type="match status" value="1"/>
</dbReference>
<dbReference type="SUPFAM" id="SSF53850">
    <property type="entry name" value="Periplasmic binding protein-like II"/>
    <property type="match status" value="1"/>
</dbReference>
<evidence type="ECO:0000256" key="1">
    <source>
        <dbReference type="ARBA" id="ARBA00005695"/>
    </source>
</evidence>
<organism evidence="4 5">
    <name type="scientific">Bordetella genomosp. 10</name>
    <dbReference type="NCBI Taxonomy" id="1416804"/>
    <lineage>
        <taxon>Bacteria</taxon>
        <taxon>Pseudomonadati</taxon>
        <taxon>Pseudomonadota</taxon>
        <taxon>Betaproteobacteria</taxon>
        <taxon>Burkholderiales</taxon>
        <taxon>Alcaligenaceae</taxon>
        <taxon>Bordetella</taxon>
    </lineage>
</organism>
<dbReference type="GO" id="GO:0015833">
    <property type="term" value="P:peptide transport"/>
    <property type="evidence" value="ECO:0007669"/>
    <property type="project" value="TreeGrafter"/>
</dbReference>
<evidence type="ECO:0000313" key="4">
    <source>
        <dbReference type="EMBL" id="OZI37830.1"/>
    </source>
</evidence>
<dbReference type="RefSeq" id="WP_094851930.1">
    <property type="nucleotide sequence ID" value="NZ_NEVM01000001.1"/>
</dbReference>
<feature type="domain" description="Solute-binding protein family 5" evidence="3">
    <location>
        <begin position="69"/>
        <end position="429"/>
    </location>
</feature>
<dbReference type="EMBL" id="NEVM01000001">
    <property type="protein sequence ID" value="OZI37830.1"/>
    <property type="molecule type" value="Genomic_DNA"/>
</dbReference>
<dbReference type="Gene3D" id="3.40.190.10">
    <property type="entry name" value="Periplasmic binding protein-like II"/>
    <property type="match status" value="1"/>
</dbReference>
<protein>
    <submittedName>
        <fullName evidence="4">ABC transporter substrate-binding protein</fullName>
    </submittedName>
</protein>
<sequence length="519" mass="57165">MACLGAASSTAALAQAPAALAPAQGGTLNWVITVEPSVFLPLTTTAGGSTEVGPKVVEGLFNYDQKLQPIPALATAYKVSGDGLVYTFTLRKGVKWHDGQDFTAADVAFSIRTLKEVHPRGRVTFANVKNIDTPDPYTVVLTLEKPAPYLLTALDGEESPIIPKHLYEGKDVVSNPLNNAPIGTGPFIFKEWVRGSHITLVRNPNYWDKPKPYLDTLVVRFIPDAAARAAALESGEIQLGDKVIPLSDVERFRTLPNVSVNFRSWPYIGDHMQIYFNLDSPYLKKKEVRQAVAQAFNFDAFQKTIWYGHGVGSATPIGAASPFHDPGIKRYPYDVKAAEALLDAAGYPKGADGRRFSIKLLYNPFQEKRAADFFKQALARVGIDADLQSLDFATYVNRVYTDRAFDITLENLTNVFDPTIGVQRVFWSKNYKIGLPFSNAPHYVSAEADRLLEAAAVESNAEKRKALFFKFQQVVHDDIPSIELGEGPRVIIAAKNLHGWDRYAGGVRASFADVYFSKS</sequence>
<comment type="similarity">
    <text evidence="1">Belongs to the bacterial solute-binding protein 5 family.</text>
</comment>
<dbReference type="PANTHER" id="PTHR30290:SF38">
    <property type="entry name" value="D,D-DIPEPTIDE-BINDING PERIPLASMIC PROTEIN DDPA-RELATED"/>
    <property type="match status" value="1"/>
</dbReference>
<keyword evidence="5" id="KW-1185">Reference proteome</keyword>
<dbReference type="InterPro" id="IPR030678">
    <property type="entry name" value="Peptide/Ni-bd"/>
</dbReference>
<dbReference type="AlphaFoldDB" id="A0A261SM21"/>
<reference evidence="5" key="1">
    <citation type="submission" date="2017-05" db="EMBL/GenBank/DDBJ databases">
        <title>Complete and WGS of Bordetella genogroups.</title>
        <authorList>
            <person name="Spilker T."/>
            <person name="Lipuma J."/>
        </authorList>
    </citation>
    <scope>NUCLEOTIDE SEQUENCE [LARGE SCALE GENOMIC DNA]</scope>
    <source>
        <strain evidence="5">AU16122</strain>
    </source>
</reference>
<dbReference type="GO" id="GO:0043190">
    <property type="term" value="C:ATP-binding cassette (ABC) transporter complex"/>
    <property type="evidence" value="ECO:0007669"/>
    <property type="project" value="InterPro"/>
</dbReference>
<keyword evidence="2" id="KW-0732">Signal</keyword>
<dbReference type="InterPro" id="IPR023765">
    <property type="entry name" value="SBP_5_CS"/>
</dbReference>
<dbReference type="OrthoDB" id="9801799at2"/>
<name>A0A261SM21_9BORD</name>
<dbReference type="InterPro" id="IPR039424">
    <property type="entry name" value="SBP_5"/>
</dbReference>
<dbReference type="PANTHER" id="PTHR30290">
    <property type="entry name" value="PERIPLASMIC BINDING COMPONENT OF ABC TRANSPORTER"/>
    <property type="match status" value="1"/>
</dbReference>
<gene>
    <name evidence="4" type="ORF">CAL29_05495</name>
</gene>
<dbReference type="Gene3D" id="3.10.105.10">
    <property type="entry name" value="Dipeptide-binding Protein, Domain 3"/>
    <property type="match status" value="1"/>
</dbReference>
<dbReference type="Pfam" id="PF00496">
    <property type="entry name" value="SBP_bac_5"/>
    <property type="match status" value="1"/>
</dbReference>
<accession>A0A261SM21</accession>
<dbReference type="GO" id="GO:0030288">
    <property type="term" value="C:outer membrane-bounded periplasmic space"/>
    <property type="evidence" value="ECO:0007669"/>
    <property type="project" value="UniProtKB-ARBA"/>
</dbReference>
<dbReference type="GO" id="GO:1904680">
    <property type="term" value="F:peptide transmembrane transporter activity"/>
    <property type="evidence" value="ECO:0007669"/>
    <property type="project" value="TreeGrafter"/>
</dbReference>
<comment type="caution">
    <text evidence="4">The sequence shown here is derived from an EMBL/GenBank/DDBJ whole genome shotgun (WGS) entry which is preliminary data.</text>
</comment>
<dbReference type="PROSITE" id="PS01040">
    <property type="entry name" value="SBP_BACTERIAL_5"/>
    <property type="match status" value="1"/>
</dbReference>
<proteinExistence type="inferred from homology"/>
<evidence type="ECO:0000256" key="2">
    <source>
        <dbReference type="ARBA" id="ARBA00022729"/>
    </source>
</evidence>